<dbReference type="HOGENOM" id="CLU_495261_0_0_1"/>
<gene>
    <name evidence="2" type="ORF">GALMADRAFT_228990</name>
</gene>
<keyword evidence="3" id="KW-1185">Reference proteome</keyword>
<evidence type="ECO:0000313" key="3">
    <source>
        <dbReference type="Proteomes" id="UP000027222"/>
    </source>
</evidence>
<dbReference type="AlphaFoldDB" id="A0A067SP84"/>
<name>A0A067SP84_GALM3</name>
<accession>A0A067SP84</accession>
<feature type="compositionally biased region" description="Low complexity" evidence="1">
    <location>
        <begin position="460"/>
        <end position="478"/>
    </location>
</feature>
<feature type="region of interest" description="Disordered" evidence="1">
    <location>
        <begin position="457"/>
        <end position="478"/>
    </location>
</feature>
<evidence type="ECO:0000313" key="2">
    <source>
        <dbReference type="EMBL" id="KDR72721.1"/>
    </source>
</evidence>
<organism evidence="2 3">
    <name type="scientific">Galerina marginata (strain CBS 339.88)</name>
    <dbReference type="NCBI Taxonomy" id="685588"/>
    <lineage>
        <taxon>Eukaryota</taxon>
        <taxon>Fungi</taxon>
        <taxon>Dikarya</taxon>
        <taxon>Basidiomycota</taxon>
        <taxon>Agaricomycotina</taxon>
        <taxon>Agaricomycetes</taxon>
        <taxon>Agaricomycetidae</taxon>
        <taxon>Agaricales</taxon>
        <taxon>Agaricineae</taxon>
        <taxon>Strophariaceae</taxon>
        <taxon>Galerina</taxon>
    </lineage>
</organism>
<evidence type="ECO:0000256" key="1">
    <source>
        <dbReference type="SAM" id="MobiDB-lite"/>
    </source>
</evidence>
<dbReference type="EMBL" id="KL142388">
    <property type="protein sequence ID" value="KDR72721.1"/>
    <property type="molecule type" value="Genomic_DNA"/>
</dbReference>
<dbReference type="Proteomes" id="UP000027222">
    <property type="component" value="Unassembled WGS sequence"/>
</dbReference>
<sequence length="550" mass="60030">MPIVAVMKPLPPHFHTATRRSESLHTASDLKMSGIGGMLATRDPNQPSNVRRRKRNLKQIKRELGCPTASQKENKTISGADQLGSIGGTSIPAASPGASIFRSPSSNIEIHNGQFNATAGNHISVVINAGGGPLSGVNAEVQDNPQGAPAWQPQDETRMATEDEAAQAPPQIPVTPRSSEIYYRHLATKGRGSPLWIPEPNKALRIEYQRSGMRIGDVGIINSRGNFDFLFNICLPLGHPINPRTMPEHFAPLWIDPDDIQKYSEFKGESYLSSGSIKRPSNEAGLGGLLFESSASEGAILTMPVGSNSEDLGNVSLFRRYAALHAENWYNYVNLVRGREAGNGDIRLVTGFDKTSAWGMATFSNMSDPLQLAFRPKEHSGVGQTYDWEYSGAAEVRAGPETKEMEELKRGDPAQVGITYENQCLFVRTLNIRLQDTVWKRLASQFGDLLIDDGAEDSSDSQFSSPHSSPASGRTSASSIFQPGSMCAGHGSRTVVHDIPEDEAKDFVCVSTSFPPLVRESFLFFPSAIWAETLLTNRETILQRLLTRCC</sequence>
<protein>
    <submittedName>
        <fullName evidence="2">Uncharacterized protein</fullName>
    </submittedName>
</protein>
<dbReference type="OrthoDB" id="2662290at2759"/>
<reference evidence="3" key="1">
    <citation type="journal article" date="2014" name="Proc. Natl. Acad. Sci. U.S.A.">
        <title>Extensive sampling of basidiomycete genomes demonstrates inadequacy of the white-rot/brown-rot paradigm for wood decay fungi.</title>
        <authorList>
            <person name="Riley R."/>
            <person name="Salamov A.A."/>
            <person name="Brown D.W."/>
            <person name="Nagy L.G."/>
            <person name="Floudas D."/>
            <person name="Held B.W."/>
            <person name="Levasseur A."/>
            <person name="Lombard V."/>
            <person name="Morin E."/>
            <person name="Otillar R."/>
            <person name="Lindquist E.A."/>
            <person name="Sun H."/>
            <person name="LaButti K.M."/>
            <person name="Schmutz J."/>
            <person name="Jabbour D."/>
            <person name="Luo H."/>
            <person name="Baker S.E."/>
            <person name="Pisabarro A.G."/>
            <person name="Walton J.D."/>
            <person name="Blanchette R.A."/>
            <person name="Henrissat B."/>
            <person name="Martin F."/>
            <person name="Cullen D."/>
            <person name="Hibbett D.S."/>
            <person name="Grigoriev I.V."/>
        </authorList>
    </citation>
    <scope>NUCLEOTIDE SEQUENCE [LARGE SCALE GENOMIC DNA]</scope>
    <source>
        <strain evidence="3">CBS 339.88</strain>
    </source>
</reference>
<proteinExistence type="predicted"/>